<keyword evidence="8" id="KW-1185">Reference proteome</keyword>
<dbReference type="CDD" id="cd00266">
    <property type="entry name" value="MADS_SRF_like"/>
    <property type="match status" value="1"/>
</dbReference>
<evidence type="ECO:0000313" key="7">
    <source>
        <dbReference type="EMBL" id="VVB16135.1"/>
    </source>
</evidence>
<evidence type="ECO:0000256" key="2">
    <source>
        <dbReference type="ARBA" id="ARBA00023015"/>
    </source>
</evidence>
<reference evidence="7" key="1">
    <citation type="submission" date="2019-07" db="EMBL/GenBank/DDBJ databases">
        <authorList>
            <person name="Dittberner H."/>
        </authorList>
    </citation>
    <scope>NUCLEOTIDE SEQUENCE [LARGE SCALE GENOMIC DNA]</scope>
</reference>
<dbReference type="OrthoDB" id="601557at2759"/>
<dbReference type="GO" id="GO:0045944">
    <property type="term" value="P:positive regulation of transcription by RNA polymerase II"/>
    <property type="evidence" value="ECO:0007669"/>
    <property type="project" value="InterPro"/>
</dbReference>
<dbReference type="GO" id="GO:0046983">
    <property type="term" value="F:protein dimerization activity"/>
    <property type="evidence" value="ECO:0007669"/>
    <property type="project" value="InterPro"/>
</dbReference>
<dbReference type="SUPFAM" id="SSF55455">
    <property type="entry name" value="SRF-like"/>
    <property type="match status" value="1"/>
</dbReference>
<dbReference type="GO" id="GO:0000981">
    <property type="term" value="F:DNA-binding transcription factor activity, RNA polymerase II-specific"/>
    <property type="evidence" value="ECO:0007669"/>
    <property type="project" value="InterPro"/>
</dbReference>
<dbReference type="Pfam" id="PF00319">
    <property type="entry name" value="SRF-TF"/>
    <property type="match status" value="1"/>
</dbReference>
<dbReference type="FunFam" id="3.40.1810.10:FF:000044">
    <property type="entry name" value="AGAMOUS-like 101"/>
    <property type="match status" value="1"/>
</dbReference>
<dbReference type="PRINTS" id="PR00404">
    <property type="entry name" value="MADSDOMAIN"/>
</dbReference>
<evidence type="ECO:0000256" key="5">
    <source>
        <dbReference type="ARBA" id="ARBA00023242"/>
    </source>
</evidence>
<keyword evidence="4" id="KW-0804">Transcription</keyword>
<evidence type="ECO:0000256" key="1">
    <source>
        <dbReference type="ARBA" id="ARBA00004123"/>
    </source>
</evidence>
<dbReference type="InterPro" id="IPR002100">
    <property type="entry name" value="TF_MADSbox"/>
</dbReference>
<dbReference type="Gene3D" id="3.40.1810.10">
    <property type="entry name" value="Transcription factor, MADS-box"/>
    <property type="match status" value="1"/>
</dbReference>
<dbReference type="Proteomes" id="UP000489600">
    <property type="component" value="Unassembled WGS sequence"/>
</dbReference>
<dbReference type="InterPro" id="IPR033897">
    <property type="entry name" value="SRF-like_MADS-box"/>
</dbReference>
<dbReference type="PANTHER" id="PTHR11945:SF176">
    <property type="entry name" value="MADS-BOX TRANSCRIPTION FACTOR FAMILY PROTEIN"/>
    <property type="match status" value="1"/>
</dbReference>
<proteinExistence type="predicted"/>
<dbReference type="AlphaFoldDB" id="A0A565CQZ1"/>
<keyword evidence="3" id="KW-0238">DNA-binding</keyword>
<gene>
    <name evidence="7" type="ORF">ANE_LOCUS26579</name>
</gene>
<accession>A0A565CQZ1</accession>
<dbReference type="PROSITE" id="PS50066">
    <property type="entry name" value="MADS_BOX_2"/>
    <property type="match status" value="1"/>
</dbReference>
<feature type="domain" description="MADS-box" evidence="6">
    <location>
        <begin position="1"/>
        <end position="51"/>
    </location>
</feature>
<evidence type="ECO:0000313" key="8">
    <source>
        <dbReference type="Proteomes" id="UP000489600"/>
    </source>
</evidence>
<comment type="subcellular location">
    <subcellularLocation>
        <location evidence="1">Nucleus</location>
    </subcellularLocation>
</comment>
<dbReference type="InterPro" id="IPR036879">
    <property type="entry name" value="TF_MADSbox_sf"/>
</dbReference>
<evidence type="ECO:0000256" key="3">
    <source>
        <dbReference type="ARBA" id="ARBA00023125"/>
    </source>
</evidence>
<protein>
    <recommendedName>
        <fullName evidence="6">MADS-box domain-containing protein</fullName>
    </recommendedName>
</protein>
<evidence type="ECO:0000256" key="4">
    <source>
        <dbReference type="ARBA" id="ARBA00023163"/>
    </source>
</evidence>
<name>A0A565CQZ1_9BRAS</name>
<dbReference type="EMBL" id="CABITT030000008">
    <property type="protein sequence ID" value="VVB16135.1"/>
    <property type="molecule type" value="Genomic_DNA"/>
</dbReference>
<dbReference type="GO" id="GO:0000978">
    <property type="term" value="F:RNA polymerase II cis-regulatory region sequence-specific DNA binding"/>
    <property type="evidence" value="ECO:0007669"/>
    <property type="project" value="TreeGrafter"/>
</dbReference>
<evidence type="ECO:0000259" key="6">
    <source>
        <dbReference type="PROSITE" id="PS50066"/>
    </source>
</evidence>
<organism evidence="7 8">
    <name type="scientific">Arabis nemorensis</name>
    <dbReference type="NCBI Taxonomy" id="586526"/>
    <lineage>
        <taxon>Eukaryota</taxon>
        <taxon>Viridiplantae</taxon>
        <taxon>Streptophyta</taxon>
        <taxon>Embryophyta</taxon>
        <taxon>Tracheophyta</taxon>
        <taxon>Spermatophyta</taxon>
        <taxon>Magnoliopsida</taxon>
        <taxon>eudicotyledons</taxon>
        <taxon>Gunneridae</taxon>
        <taxon>Pentapetalae</taxon>
        <taxon>rosids</taxon>
        <taxon>malvids</taxon>
        <taxon>Brassicales</taxon>
        <taxon>Brassicaceae</taxon>
        <taxon>Arabideae</taxon>
        <taxon>Arabis</taxon>
    </lineage>
</organism>
<dbReference type="SMART" id="SM00432">
    <property type="entry name" value="MADS"/>
    <property type="match status" value="1"/>
</dbReference>
<dbReference type="GO" id="GO:0005634">
    <property type="term" value="C:nucleus"/>
    <property type="evidence" value="ECO:0007669"/>
    <property type="project" value="UniProtKB-SubCell"/>
</dbReference>
<keyword evidence="5" id="KW-0539">Nucleus</keyword>
<dbReference type="PANTHER" id="PTHR11945">
    <property type="entry name" value="MADS BOX PROTEIN"/>
    <property type="match status" value="1"/>
</dbReference>
<keyword evidence="2" id="KW-0805">Transcription regulation</keyword>
<sequence length="274" mass="31155">MGRKMVRMARITNEKTRITTYKKRKACLYKKASEFSTLCGVDTCLIVYGPTRAGEEVVMEPELWPRDESKVRDIIRKYRDKASTSCTKTFTIQESLEKSNSAKMEKVKYCPWDKKLNNYSLSELYAVFVAVGNKIQEAANRNMTFPETSWSNEQLGLCGYNQQFLAQHQLFPMSTIEPNGFSCLPFLNQMTPNTADPASFSNVTELEIAQALMIPNGQNFFYGSCSDGQYGRTFMEPMQWGLGNGVFNNVKQFTEYPSRPAQVNDLEDSGKTPM</sequence>
<comment type="caution">
    <text evidence="7">The sequence shown here is derived from an EMBL/GenBank/DDBJ whole genome shotgun (WGS) entry which is preliminary data.</text>
</comment>